<evidence type="ECO:0000256" key="4">
    <source>
        <dbReference type="ARBA" id="ARBA00022605"/>
    </source>
</evidence>
<dbReference type="HAMAP" id="MF_00197">
    <property type="entry name" value="DAP_epimerase"/>
    <property type="match status" value="1"/>
</dbReference>
<proteinExistence type="inferred from homology"/>
<dbReference type="UniPathway" id="UPA00034">
    <property type="reaction ID" value="UER00025"/>
</dbReference>
<feature type="site" description="Could be important to modulate the pK values of the two catalytic cysteine residues" evidence="8">
    <location>
        <position position="148"/>
    </location>
</feature>
<dbReference type="AlphaFoldDB" id="A0A4U2Z543"/>
<dbReference type="GO" id="GO:0005829">
    <property type="term" value="C:cytosol"/>
    <property type="evidence" value="ECO:0007669"/>
    <property type="project" value="TreeGrafter"/>
</dbReference>
<dbReference type="InterPro" id="IPR001653">
    <property type="entry name" value="DAP_epimerase_DapF"/>
</dbReference>
<evidence type="ECO:0000256" key="2">
    <source>
        <dbReference type="ARBA" id="ARBA00010219"/>
    </source>
</evidence>
<dbReference type="GO" id="GO:0009089">
    <property type="term" value="P:lysine biosynthetic process via diaminopimelate"/>
    <property type="evidence" value="ECO:0007669"/>
    <property type="project" value="UniProtKB-UniRule"/>
</dbReference>
<dbReference type="SUPFAM" id="SSF54506">
    <property type="entry name" value="Diaminopimelate epimerase-like"/>
    <property type="match status" value="2"/>
</dbReference>
<feature type="active site" description="Proton donor" evidence="8">
    <location>
        <position position="73"/>
    </location>
</feature>
<dbReference type="GO" id="GO:0008837">
    <property type="term" value="F:diaminopimelate epimerase activity"/>
    <property type="evidence" value="ECO:0007669"/>
    <property type="project" value="UniProtKB-UniRule"/>
</dbReference>
<comment type="catalytic activity">
    <reaction evidence="7 8">
        <text>(2S,6S)-2,6-diaminopimelate = meso-2,6-diaminopimelate</text>
        <dbReference type="Rhea" id="RHEA:15393"/>
        <dbReference type="ChEBI" id="CHEBI:57609"/>
        <dbReference type="ChEBI" id="CHEBI:57791"/>
        <dbReference type="EC" id="5.1.1.7"/>
    </reaction>
</comment>
<comment type="function">
    <text evidence="8">Catalyzes the stereoinversion of LL-2,6-diaminopimelate (L,L-DAP) to meso-diaminopimelate (meso-DAP), a precursor of L-lysine and an essential component of the bacterial peptidoglycan.</text>
</comment>
<dbReference type="RefSeq" id="WP_137014511.1">
    <property type="nucleotide sequence ID" value="NZ_SZPX01000007.1"/>
</dbReference>
<comment type="caution">
    <text evidence="8">Lacks conserved residue(s) required for the propagation of feature annotation.</text>
</comment>
<protein>
    <recommendedName>
        <fullName evidence="3 8">Diaminopimelate epimerase</fullName>
        <shortName evidence="8">DAP epimerase</shortName>
        <ecNumber evidence="3 8">5.1.1.7</ecNumber>
    </recommendedName>
    <alternativeName>
        <fullName evidence="8">PLP-independent amino acid racemase</fullName>
    </alternativeName>
</protein>
<feature type="binding site" evidence="8">
    <location>
        <begin position="202"/>
        <end position="203"/>
    </location>
    <ligand>
        <name>substrate</name>
    </ligand>
</feature>
<sequence>MIVSKYSANGNDFVIFHTFVKKDRHFLAKKLCHRQEGVGADGLIVLVPKDSKECEYDFEWQFYNSDGSEAEMCGNGSRACAHYAFANELAPSKMSFLTVAGVINAEVEASSDAKGGMVLSELTPPQILETNIEHNGKRWFKLNTGVPHLVHICDNIEFFDIAEARELRQKHNANVNIAFVDGKNLRVRTYERGVEDETLACGTGMAASFYIAYKEGLVSNNIEVYPKSGDTLYLGVNERSITFKGEVKRVFTAEV</sequence>
<dbReference type="Gene3D" id="3.10.310.10">
    <property type="entry name" value="Diaminopimelate Epimerase, Chain A, domain 1"/>
    <property type="match status" value="2"/>
</dbReference>
<comment type="caution">
    <text evidence="10">The sequence shown here is derived from an EMBL/GenBank/DDBJ whole genome shotgun (WGS) entry which is preliminary data.</text>
</comment>
<name>A0A4U2Z543_9BACT</name>
<evidence type="ECO:0000256" key="5">
    <source>
        <dbReference type="ARBA" id="ARBA00023154"/>
    </source>
</evidence>
<dbReference type="EC" id="5.1.1.7" evidence="3 8"/>
<keyword evidence="8" id="KW-0963">Cytoplasm</keyword>
<organism evidence="10 11">
    <name type="scientific">Sulfurimonas crateris</name>
    <dbReference type="NCBI Taxonomy" id="2574727"/>
    <lineage>
        <taxon>Bacteria</taxon>
        <taxon>Pseudomonadati</taxon>
        <taxon>Campylobacterota</taxon>
        <taxon>Epsilonproteobacteria</taxon>
        <taxon>Campylobacterales</taxon>
        <taxon>Sulfurimonadaceae</taxon>
        <taxon>Sulfurimonas</taxon>
    </lineage>
</organism>
<keyword evidence="4 8" id="KW-0028">Amino-acid biosynthesis</keyword>
<comment type="similarity">
    <text evidence="2 8">Belongs to the diaminopimelate epimerase family.</text>
</comment>
<evidence type="ECO:0000256" key="8">
    <source>
        <dbReference type="HAMAP-Rule" id="MF_00197"/>
    </source>
</evidence>
<dbReference type="EMBL" id="SZPX01000007">
    <property type="protein sequence ID" value="TKI68570.1"/>
    <property type="molecule type" value="Genomic_DNA"/>
</dbReference>
<keyword evidence="5 8" id="KW-0457">Lysine biosynthesis</keyword>
<feature type="binding site" evidence="8">
    <location>
        <begin position="74"/>
        <end position="75"/>
    </location>
    <ligand>
        <name>substrate</name>
    </ligand>
</feature>
<reference evidence="10 11" key="1">
    <citation type="submission" date="2019-04" db="EMBL/GenBank/DDBJ databases">
        <title>Sulfurimonas crateris sp. nov. a facultative anaerobic sulfur-oxidizing chemolithautotrophic bacterium isolated from a terrestrial mud vulcano.</title>
        <authorList>
            <person name="Ratnikova N.M."/>
            <person name="Slobodkin A.I."/>
            <person name="Merkel A.Y."/>
            <person name="Novikov A."/>
            <person name="Bonch-Osmolovskaya E.A."/>
            <person name="Slobodkina G.B."/>
        </authorList>
    </citation>
    <scope>NUCLEOTIDE SEQUENCE [LARGE SCALE GENOMIC DNA]</scope>
    <source>
        <strain evidence="10 11">SN118</strain>
    </source>
</reference>
<feature type="site" description="Could be important to modulate the pK values of the two catalytic cysteine residues" evidence="8">
    <location>
        <position position="191"/>
    </location>
</feature>
<evidence type="ECO:0000256" key="7">
    <source>
        <dbReference type="ARBA" id="ARBA00051712"/>
    </source>
</evidence>
<evidence type="ECO:0000256" key="6">
    <source>
        <dbReference type="ARBA" id="ARBA00023235"/>
    </source>
</evidence>
<dbReference type="PROSITE" id="PS01326">
    <property type="entry name" value="DAP_EPIMERASE"/>
    <property type="match status" value="1"/>
</dbReference>
<feature type="active site" description="Proton acceptor" evidence="8">
    <location>
        <position position="201"/>
    </location>
</feature>
<feature type="active site" evidence="9">
    <location>
        <position position="73"/>
    </location>
</feature>
<evidence type="ECO:0000256" key="1">
    <source>
        <dbReference type="ARBA" id="ARBA00005196"/>
    </source>
</evidence>
<feature type="binding site" evidence="8">
    <location>
        <position position="64"/>
    </location>
    <ligand>
        <name>substrate</name>
    </ligand>
</feature>
<dbReference type="InterPro" id="IPR018510">
    <property type="entry name" value="DAP_epimerase_AS"/>
</dbReference>
<accession>A0A4U2Z543</accession>
<dbReference type="Proteomes" id="UP000309561">
    <property type="component" value="Unassembled WGS sequence"/>
</dbReference>
<dbReference type="Pfam" id="PF01678">
    <property type="entry name" value="DAP_epimerase"/>
    <property type="match status" value="2"/>
</dbReference>
<evidence type="ECO:0000256" key="9">
    <source>
        <dbReference type="PROSITE-ProRule" id="PRU10125"/>
    </source>
</evidence>
<dbReference type="OrthoDB" id="9805408at2"/>
<dbReference type="PANTHER" id="PTHR31689:SF0">
    <property type="entry name" value="DIAMINOPIMELATE EPIMERASE"/>
    <property type="match status" value="1"/>
</dbReference>
<gene>
    <name evidence="8" type="primary">dapF</name>
    <name evidence="10" type="ORF">FCU45_09095</name>
</gene>
<comment type="subunit">
    <text evidence="8">Homodimer.</text>
</comment>
<evidence type="ECO:0000313" key="11">
    <source>
        <dbReference type="Proteomes" id="UP000309561"/>
    </source>
</evidence>
<comment type="subcellular location">
    <subcellularLocation>
        <location evidence="8">Cytoplasm</location>
    </subcellularLocation>
</comment>
<dbReference type="PANTHER" id="PTHR31689">
    <property type="entry name" value="DIAMINOPIMELATE EPIMERASE, CHLOROPLASTIC"/>
    <property type="match status" value="1"/>
</dbReference>
<feature type="binding site" evidence="8">
    <location>
        <position position="11"/>
    </location>
    <ligand>
        <name>substrate</name>
    </ligand>
</feature>
<keyword evidence="11" id="KW-1185">Reference proteome</keyword>
<evidence type="ECO:0000256" key="3">
    <source>
        <dbReference type="ARBA" id="ARBA00013080"/>
    </source>
</evidence>
<feature type="binding site" evidence="8">
    <location>
        <position position="174"/>
    </location>
    <ligand>
        <name>substrate</name>
    </ligand>
</feature>
<comment type="pathway">
    <text evidence="1 8">Amino-acid biosynthesis; L-lysine biosynthesis via DAP pathway; DL-2,6-diaminopimelate from LL-2,6-diaminopimelate: step 1/1.</text>
</comment>
<dbReference type="NCBIfam" id="TIGR00652">
    <property type="entry name" value="DapF"/>
    <property type="match status" value="1"/>
</dbReference>
<feature type="binding site" evidence="8">
    <location>
        <begin position="191"/>
        <end position="192"/>
    </location>
    <ligand>
        <name>substrate</name>
    </ligand>
</feature>
<keyword evidence="6 8" id="KW-0413">Isomerase</keyword>
<evidence type="ECO:0000313" key="10">
    <source>
        <dbReference type="EMBL" id="TKI68570.1"/>
    </source>
</evidence>